<evidence type="ECO:0000313" key="2">
    <source>
        <dbReference type="Proteomes" id="UP000184267"/>
    </source>
</evidence>
<reference evidence="1 2" key="1">
    <citation type="submission" date="2016-10" db="EMBL/GenBank/DDBJ databases">
        <title>Genome sequence of the basidiomycete white-rot fungus Trametes pubescens.</title>
        <authorList>
            <person name="Makela M.R."/>
            <person name="Granchi Z."/>
            <person name="Peng M."/>
            <person name="De Vries R.P."/>
            <person name="Grigoriev I."/>
            <person name="Riley R."/>
            <person name="Hilden K."/>
        </authorList>
    </citation>
    <scope>NUCLEOTIDE SEQUENCE [LARGE SCALE GENOMIC DNA]</scope>
    <source>
        <strain evidence="1 2">FBCC735</strain>
    </source>
</reference>
<dbReference type="Proteomes" id="UP000184267">
    <property type="component" value="Unassembled WGS sequence"/>
</dbReference>
<gene>
    <name evidence="1" type="ORF">TRAPUB_7072</name>
</gene>
<name>A0A1M2V469_TRAPU</name>
<sequence length="240" mass="27873">MPARHRRLSSTGNCEVVPLHGEPPCSEPRGFKERPRLCLTHHQEYVRLTAEYHATTEEAKGLYRRVRALGLNDATLVRSLPAADVETALVTTKQCIDIINKEIRERREHHTRFFVELHDGHEERIKKQHVKLAEEHQDEYTQTLSTLRAAEREYSDMGASIYHIKFPRRPVSAETLSQDIPLVGRYLALADNIAVLSEKLSRLDGYCECYSRIVILAYEVDFRKPNRQTRTVKHVWKYTV</sequence>
<dbReference type="AlphaFoldDB" id="A0A1M2V469"/>
<accession>A0A1M2V469</accession>
<protein>
    <submittedName>
        <fullName evidence="1">Uncharacterized protein</fullName>
    </submittedName>
</protein>
<dbReference type="EMBL" id="MNAD01001671">
    <property type="protein sequence ID" value="OJT02419.1"/>
    <property type="molecule type" value="Genomic_DNA"/>
</dbReference>
<comment type="caution">
    <text evidence="1">The sequence shown here is derived from an EMBL/GenBank/DDBJ whole genome shotgun (WGS) entry which is preliminary data.</text>
</comment>
<proteinExistence type="predicted"/>
<evidence type="ECO:0000313" key="1">
    <source>
        <dbReference type="EMBL" id="OJT02419.1"/>
    </source>
</evidence>
<dbReference type="STRING" id="154538.A0A1M2V469"/>
<dbReference type="OrthoDB" id="2756572at2759"/>
<keyword evidence="2" id="KW-1185">Reference proteome</keyword>
<organism evidence="1 2">
    <name type="scientific">Trametes pubescens</name>
    <name type="common">White-rot fungus</name>
    <dbReference type="NCBI Taxonomy" id="154538"/>
    <lineage>
        <taxon>Eukaryota</taxon>
        <taxon>Fungi</taxon>
        <taxon>Dikarya</taxon>
        <taxon>Basidiomycota</taxon>
        <taxon>Agaricomycotina</taxon>
        <taxon>Agaricomycetes</taxon>
        <taxon>Polyporales</taxon>
        <taxon>Polyporaceae</taxon>
        <taxon>Trametes</taxon>
    </lineage>
</organism>